<keyword evidence="3" id="KW-1185">Reference proteome</keyword>
<protein>
    <recommendedName>
        <fullName evidence="1">Flagellar Assembly Protein A N-terminal region domain-containing protein</fullName>
    </recommendedName>
</protein>
<dbReference type="EMBL" id="SLUO01000021">
    <property type="protein sequence ID" value="TCL54235.1"/>
    <property type="molecule type" value="Genomic_DNA"/>
</dbReference>
<dbReference type="RefSeq" id="WP_031391667.1">
    <property type="nucleotide sequence ID" value="NZ_JPNB01000002.1"/>
</dbReference>
<accession>A0A4R1QPI3</accession>
<evidence type="ECO:0000259" key="1">
    <source>
        <dbReference type="Pfam" id="PF20250"/>
    </source>
</evidence>
<name>A0A4R1QPI3_9FIRM</name>
<evidence type="ECO:0000313" key="2">
    <source>
        <dbReference type="EMBL" id="TCL54235.1"/>
    </source>
</evidence>
<dbReference type="PANTHER" id="PTHR38032">
    <property type="entry name" value="POLYMERASE-RELATED"/>
    <property type="match status" value="1"/>
</dbReference>
<dbReference type="Proteomes" id="UP000295718">
    <property type="component" value="Unassembled WGS sequence"/>
</dbReference>
<dbReference type="Pfam" id="PF20250">
    <property type="entry name" value="FapA_N"/>
    <property type="match status" value="1"/>
</dbReference>
<organism evidence="2 3">
    <name type="scientific">Kineothrix alysoides</name>
    <dbReference type="NCBI Taxonomy" id="1469948"/>
    <lineage>
        <taxon>Bacteria</taxon>
        <taxon>Bacillati</taxon>
        <taxon>Bacillota</taxon>
        <taxon>Clostridia</taxon>
        <taxon>Lachnospirales</taxon>
        <taxon>Lachnospiraceae</taxon>
        <taxon>Kineothrix</taxon>
    </lineage>
</organism>
<proteinExistence type="predicted"/>
<dbReference type="STRING" id="1469948.GCA_000732725_03021"/>
<gene>
    <name evidence="2" type="ORF">EDD76_1213</name>
</gene>
<dbReference type="OrthoDB" id="9760122at2"/>
<feature type="domain" description="Flagellar Assembly Protein A N-terminal region" evidence="1">
    <location>
        <begin position="71"/>
        <end position="243"/>
    </location>
</feature>
<dbReference type="AlphaFoldDB" id="A0A4R1QPI3"/>
<comment type="caution">
    <text evidence="2">The sequence shown here is derived from an EMBL/GenBank/DDBJ whole genome shotgun (WGS) entry which is preliminary data.</text>
</comment>
<dbReference type="InterPro" id="IPR046865">
    <property type="entry name" value="FapA_b_solenoid"/>
</dbReference>
<evidence type="ECO:0000313" key="3">
    <source>
        <dbReference type="Proteomes" id="UP000295718"/>
    </source>
</evidence>
<dbReference type="PANTHER" id="PTHR38032:SF1">
    <property type="entry name" value="RNA-BINDING PROTEIN KHPB N-TERMINAL DOMAIN-CONTAINING PROTEIN"/>
    <property type="match status" value="1"/>
</dbReference>
<sequence>MELENNDYFILYESKKCIYIKVKKLGFDIKSFNDIFARQSQITITNFLDLKNALDFGTREPVQVGVFMPLIEVWTSSDDLKVYITLNITKEEIENDKNNILSKIILELKDKGITHGIKTEVLNTQLEPKKKILICEAELPQHGIDAVIRYIDLPKFQPKINDNGSADHYDMDFIKEVKQGDWLGEKVVAMEGSPGTNVKGVTLGSKHGKDKLLRYDSRSVEAVAEGNKIILRAKKDGAVTFKDGKICVLDHLVIPGDVDYSTGNIEFSGNVTVKGTVQDGFKVVADKDISILDEMGIGAVEKIHSTNGKIYVKGGVSGKGKAIIEAKNGVYIKYANECTVICDRDIHIGYYCINSNIKANNIIVDSVRGRIIGGTLSAKAKISSYTIGNAMEKKTFVNVEGFDRKTIKIELDGLLLKYKEYLEILDKNHRTMVVFENCLKDRIDLTNTKDYMQYVDANEEILAKIGALEERRLELMKILESRGEGEVAVFKKAYPKTFIEIKKIQKVIEEATCGTFYSQNNKLHLS</sequence>
<dbReference type="InterPro" id="IPR046866">
    <property type="entry name" value="FapA_N"/>
</dbReference>
<dbReference type="InterPro" id="IPR005646">
    <property type="entry name" value="FapA"/>
</dbReference>
<reference evidence="2 3" key="1">
    <citation type="submission" date="2019-03" db="EMBL/GenBank/DDBJ databases">
        <title>Genomic Encyclopedia of Type Strains, Phase IV (KMG-IV): sequencing the most valuable type-strain genomes for metagenomic binning, comparative biology and taxonomic classification.</title>
        <authorList>
            <person name="Goeker M."/>
        </authorList>
    </citation>
    <scope>NUCLEOTIDE SEQUENCE [LARGE SCALE GENOMIC DNA]</scope>
    <source>
        <strain evidence="2 3">DSM 100556</strain>
    </source>
</reference>
<dbReference type="Pfam" id="PF03961">
    <property type="entry name" value="FapA"/>
    <property type="match status" value="1"/>
</dbReference>